<comment type="similarity">
    <text evidence="2">Belongs to the G-protein coupled receptor 3 family.</text>
</comment>
<keyword evidence="15" id="KW-0807">Transducer</keyword>
<evidence type="ECO:0000256" key="17">
    <source>
        <dbReference type="SAM" id="Phobius"/>
    </source>
</evidence>
<evidence type="ECO:0000256" key="12">
    <source>
        <dbReference type="ARBA" id="ARBA00023157"/>
    </source>
</evidence>
<dbReference type="InterPro" id="IPR038550">
    <property type="entry name" value="GPCR_3_9-Cys_sf"/>
</dbReference>
<sequence>MMLHTFTAMKSHLEVCVLAVMMLSLGLWVRCDIPSSLCGAYMEGDVNIAILSSIHSKVINLHKRTRPQPFICTDFDLVTFLQSLGAIFTIEEINNSRLLPGIKLGYKVCDPCASPTKALHCVEHLLAINDSLPALSDYSDFRPPVKALLGERYSELSIAIAKLLSLYLCPQVSTQSSAPVLSDKLRYPSFMRVIPSDIYQAQALVKLISHFSWNWVGVVYGDDDYGRAAYQSFVEESAGKICADFEKMVPHYLDHVDIEKYIKDAAKTIRESSAKVVLLILKPQLVEKIFKEMIQTNTSRIWIASDAWSLYRPLTKMNDINKVGKIFGFSFTMGNIPGFEDYLRNLRPTPGARNDYIEEYKQQRLNCSLWPSNCTVDDILYAVDHREAYGERVAIYAIAHGLRTLLKCDETACSGETNFPPWKLVESMRSVNFTLDGNRYFFDEHGDFVDGYDLIMWKENGDERIIEVVGKFLLNKGDVEIFSQYQSINNSLPLSKCSNSCIPGYAKNQSKISCCYNCVECPEGKYTDGYDLPECLKCPDGKWSLNGSSKCEEYLEIYLAWSNSYPIALLVATAIGLALVFTSFIIFSVHRYTTVIKKADNTMSCFMLLGLTVSFVSVIMFIGRPTVHHCRAQQALYGLGFTLCVSCILVKAYRTFLAFMAFDPDKQHQLKKLYKPVINLVLLTGAQGLILLLWMTLGKSPVPDIKWPGSGLDKYVVCDEGSIIGFGVMHGYIALLAFICFFLAFKGRKVPHDFNETGVIIFSMLIHLFVWLCFIPIYIERNKTEQRHIVQASAILVSNYGIIFCHFVPKCYIVLWELSENSRASIMGRLAGGIKDDAASDINIFHGGRNTPDSGINSPGVGPFVIEISAIHKDVSSTIKTEDFFNMDRGSIDSTVSRHVQLRQRHSTK</sequence>
<organism evidence="20 21">
    <name type="scientific">Culter alburnus</name>
    <name type="common">Topmouth culter</name>
    <dbReference type="NCBI Taxonomy" id="194366"/>
    <lineage>
        <taxon>Eukaryota</taxon>
        <taxon>Metazoa</taxon>
        <taxon>Chordata</taxon>
        <taxon>Craniata</taxon>
        <taxon>Vertebrata</taxon>
        <taxon>Euteleostomi</taxon>
        <taxon>Actinopterygii</taxon>
        <taxon>Neopterygii</taxon>
        <taxon>Teleostei</taxon>
        <taxon>Ostariophysi</taxon>
        <taxon>Cypriniformes</taxon>
        <taxon>Xenocyprididae</taxon>
        <taxon>Xenocypridinae</taxon>
        <taxon>Culter</taxon>
    </lineage>
</organism>
<protein>
    <recommendedName>
        <fullName evidence="16">G-protein coupled receptor family C group 6 member A</fullName>
    </recommendedName>
</protein>
<comment type="subunit">
    <text evidence="3">Homodimer; disulfide-linked.</text>
</comment>
<evidence type="ECO:0000256" key="15">
    <source>
        <dbReference type="ARBA" id="ARBA00023224"/>
    </source>
</evidence>
<dbReference type="Pfam" id="PF01094">
    <property type="entry name" value="ANF_receptor"/>
    <property type="match status" value="1"/>
</dbReference>
<feature type="transmembrane region" description="Helical" evidence="17">
    <location>
        <begin position="601"/>
        <end position="623"/>
    </location>
</feature>
<evidence type="ECO:0000256" key="4">
    <source>
        <dbReference type="ARBA" id="ARBA00022475"/>
    </source>
</evidence>
<evidence type="ECO:0000256" key="7">
    <source>
        <dbReference type="ARBA" id="ARBA00022725"/>
    </source>
</evidence>
<dbReference type="Proteomes" id="UP001479290">
    <property type="component" value="Unassembled WGS sequence"/>
</dbReference>
<dbReference type="Pfam" id="PF00003">
    <property type="entry name" value="7tm_3"/>
    <property type="match status" value="1"/>
</dbReference>
<evidence type="ECO:0000256" key="16">
    <source>
        <dbReference type="ARBA" id="ARBA00039774"/>
    </source>
</evidence>
<dbReference type="FunFam" id="2.10.50.30:FF:000004">
    <property type="entry name" value="Taste receptor type 1 member 3-like protein"/>
    <property type="match status" value="1"/>
</dbReference>
<evidence type="ECO:0000256" key="18">
    <source>
        <dbReference type="SAM" id="SignalP"/>
    </source>
</evidence>
<dbReference type="EMBL" id="JAWDJR010000020">
    <property type="protein sequence ID" value="KAK9956053.1"/>
    <property type="molecule type" value="Genomic_DNA"/>
</dbReference>
<evidence type="ECO:0000256" key="2">
    <source>
        <dbReference type="ARBA" id="ARBA00007242"/>
    </source>
</evidence>
<dbReference type="GO" id="GO:0004930">
    <property type="term" value="F:G protein-coupled receptor activity"/>
    <property type="evidence" value="ECO:0007669"/>
    <property type="project" value="UniProtKB-KW"/>
</dbReference>
<keyword evidence="8 18" id="KW-0732">Signal</keyword>
<dbReference type="InterPro" id="IPR001828">
    <property type="entry name" value="ANF_lig-bd_rcpt"/>
</dbReference>
<evidence type="ECO:0000256" key="8">
    <source>
        <dbReference type="ARBA" id="ARBA00022729"/>
    </source>
</evidence>
<dbReference type="InterPro" id="IPR000068">
    <property type="entry name" value="GPCR_3_Ca_sens_rcpt-rel"/>
</dbReference>
<accession>A0AAW1Z581</accession>
<keyword evidence="12" id="KW-1015">Disulfide bond</keyword>
<evidence type="ECO:0000313" key="21">
    <source>
        <dbReference type="Proteomes" id="UP001479290"/>
    </source>
</evidence>
<evidence type="ECO:0000256" key="10">
    <source>
        <dbReference type="ARBA" id="ARBA00023040"/>
    </source>
</evidence>
<evidence type="ECO:0000259" key="19">
    <source>
        <dbReference type="PROSITE" id="PS50259"/>
    </source>
</evidence>
<dbReference type="PRINTS" id="PR00592">
    <property type="entry name" value="CASENSINGR"/>
</dbReference>
<dbReference type="InterPro" id="IPR028082">
    <property type="entry name" value="Peripla_BP_I"/>
</dbReference>
<dbReference type="InterPro" id="IPR011500">
    <property type="entry name" value="GPCR_3_9-Cys_dom"/>
</dbReference>
<dbReference type="InterPro" id="IPR017979">
    <property type="entry name" value="GPCR_3_CS"/>
</dbReference>
<dbReference type="Gene3D" id="3.40.50.2300">
    <property type="match status" value="2"/>
</dbReference>
<dbReference type="GO" id="GO:0005886">
    <property type="term" value="C:plasma membrane"/>
    <property type="evidence" value="ECO:0007669"/>
    <property type="project" value="UniProtKB-SubCell"/>
</dbReference>
<dbReference type="InterPro" id="IPR000337">
    <property type="entry name" value="GPCR_3"/>
</dbReference>
<reference evidence="20 21" key="1">
    <citation type="submission" date="2024-05" db="EMBL/GenBank/DDBJ databases">
        <title>A high-quality chromosomal-level genome assembly of Topmouth culter (Culter alburnus).</title>
        <authorList>
            <person name="Zhao H."/>
        </authorList>
    </citation>
    <scope>NUCLEOTIDE SEQUENCE [LARGE SCALE GENOMIC DNA]</scope>
    <source>
        <strain evidence="20">CATC2023</strain>
        <tissue evidence="20">Muscle</tissue>
    </source>
</reference>
<comment type="caution">
    <text evidence="20">The sequence shown here is derived from an EMBL/GenBank/DDBJ whole genome shotgun (WGS) entry which is preliminary data.</text>
</comment>
<feature type="signal peptide" evidence="18">
    <location>
        <begin position="1"/>
        <end position="31"/>
    </location>
</feature>
<dbReference type="PROSITE" id="PS50259">
    <property type="entry name" value="G_PROTEIN_RECEP_F3_4"/>
    <property type="match status" value="1"/>
</dbReference>
<keyword evidence="13" id="KW-0675">Receptor</keyword>
<dbReference type="SUPFAM" id="SSF53822">
    <property type="entry name" value="Periplasmic binding protein-like I"/>
    <property type="match status" value="1"/>
</dbReference>
<dbReference type="PROSITE" id="PS00980">
    <property type="entry name" value="G_PROTEIN_RECEP_F3_2"/>
    <property type="match status" value="1"/>
</dbReference>
<feature type="chain" id="PRO_5043991004" description="G-protein coupled receptor family C group 6 member A" evidence="18">
    <location>
        <begin position="32"/>
        <end position="909"/>
    </location>
</feature>
<keyword evidence="9 17" id="KW-1133">Transmembrane helix</keyword>
<feature type="transmembrane region" description="Helical" evidence="17">
    <location>
        <begin position="677"/>
        <end position="697"/>
    </location>
</feature>
<dbReference type="InterPro" id="IPR017978">
    <property type="entry name" value="GPCR_3_C"/>
</dbReference>
<keyword evidence="4" id="KW-1003">Cell membrane</keyword>
<keyword evidence="11 17" id="KW-0472">Membrane</keyword>
<proteinExistence type="inferred from homology"/>
<keyword evidence="7" id="KW-0552">Olfaction</keyword>
<keyword evidence="5" id="KW-0716">Sensory transduction</keyword>
<dbReference type="PANTHER" id="PTHR24061:SF506">
    <property type="entry name" value="G-PROTEIN COUPLED RECEPTOR FAMILY C GROUP 6 MEMBER A-LIKE PRECURSOR"/>
    <property type="match status" value="1"/>
</dbReference>
<dbReference type="FunFam" id="3.40.50.2300:FF:000152">
    <property type="entry name" value="G protein-coupled receptor class C group 6 member A"/>
    <property type="match status" value="1"/>
</dbReference>
<evidence type="ECO:0000256" key="9">
    <source>
        <dbReference type="ARBA" id="ARBA00022989"/>
    </source>
</evidence>
<keyword evidence="6 17" id="KW-0812">Transmembrane</keyword>
<feature type="transmembrane region" description="Helical" evidence="17">
    <location>
        <begin position="635"/>
        <end position="656"/>
    </location>
</feature>
<dbReference type="PRINTS" id="PR00248">
    <property type="entry name" value="GPCRMGR"/>
</dbReference>
<feature type="transmembrane region" description="Helical" evidence="17">
    <location>
        <begin position="567"/>
        <end position="589"/>
    </location>
</feature>
<gene>
    <name evidence="20" type="ORF">ABG768_013809</name>
</gene>
<evidence type="ECO:0000256" key="6">
    <source>
        <dbReference type="ARBA" id="ARBA00022692"/>
    </source>
</evidence>
<evidence type="ECO:0000313" key="20">
    <source>
        <dbReference type="EMBL" id="KAK9956053.1"/>
    </source>
</evidence>
<evidence type="ECO:0000256" key="3">
    <source>
        <dbReference type="ARBA" id="ARBA00011748"/>
    </source>
</evidence>
<dbReference type="Gene3D" id="2.10.50.30">
    <property type="entry name" value="GPCR, family 3, nine cysteines domain"/>
    <property type="match status" value="1"/>
</dbReference>
<feature type="transmembrane region" description="Helical" evidence="17">
    <location>
        <begin position="723"/>
        <end position="745"/>
    </location>
</feature>
<evidence type="ECO:0000256" key="14">
    <source>
        <dbReference type="ARBA" id="ARBA00023180"/>
    </source>
</evidence>
<keyword evidence="14" id="KW-0325">Glycoprotein</keyword>
<evidence type="ECO:0000256" key="13">
    <source>
        <dbReference type="ARBA" id="ARBA00023170"/>
    </source>
</evidence>
<name>A0AAW1Z581_CULAL</name>
<evidence type="ECO:0000256" key="5">
    <source>
        <dbReference type="ARBA" id="ARBA00022606"/>
    </source>
</evidence>
<keyword evidence="10" id="KW-0297">G-protein coupled receptor</keyword>
<evidence type="ECO:0000256" key="1">
    <source>
        <dbReference type="ARBA" id="ARBA00004651"/>
    </source>
</evidence>
<keyword evidence="21" id="KW-1185">Reference proteome</keyword>
<comment type="subcellular location">
    <subcellularLocation>
        <location evidence="1">Cell membrane</location>
        <topology evidence="1">Multi-pass membrane protein</topology>
    </subcellularLocation>
</comment>
<dbReference type="GO" id="GO:0007608">
    <property type="term" value="P:sensory perception of smell"/>
    <property type="evidence" value="ECO:0007669"/>
    <property type="project" value="UniProtKB-KW"/>
</dbReference>
<dbReference type="AlphaFoldDB" id="A0AAW1Z581"/>
<feature type="domain" description="G-protein coupled receptors family 3 profile" evidence="19">
    <location>
        <begin position="565"/>
        <end position="830"/>
    </location>
</feature>
<feature type="transmembrane region" description="Helical" evidence="17">
    <location>
        <begin position="757"/>
        <end position="779"/>
    </location>
</feature>
<dbReference type="Pfam" id="PF07562">
    <property type="entry name" value="NCD3G"/>
    <property type="match status" value="1"/>
</dbReference>
<dbReference type="PANTHER" id="PTHR24061">
    <property type="entry name" value="CALCIUM-SENSING RECEPTOR-RELATED"/>
    <property type="match status" value="1"/>
</dbReference>
<evidence type="ECO:0000256" key="11">
    <source>
        <dbReference type="ARBA" id="ARBA00023136"/>
    </source>
</evidence>